<dbReference type="Proteomes" id="UP000000322">
    <property type="component" value="Chromosome"/>
</dbReference>
<gene>
    <name evidence="2" type="ordered locus">Sked_15380</name>
</gene>
<evidence type="ECO:0000313" key="3">
    <source>
        <dbReference type="Proteomes" id="UP000000322"/>
    </source>
</evidence>
<accession>D1BFW2</accession>
<dbReference type="eggNOG" id="COG1714">
    <property type="taxonomic scope" value="Bacteria"/>
</dbReference>
<dbReference type="OrthoDB" id="5187110at2"/>
<dbReference type="PANTHER" id="PTHR36115">
    <property type="entry name" value="PROLINE-RICH ANTIGEN HOMOLOG-RELATED"/>
    <property type="match status" value="1"/>
</dbReference>
<dbReference type="EMBL" id="CP001819">
    <property type="protein sequence ID" value="ACZ21473.1"/>
    <property type="molecule type" value="Genomic_DNA"/>
</dbReference>
<dbReference type="AlphaFoldDB" id="D1BFW2"/>
<dbReference type="STRING" id="446469.Sked_15380"/>
<feature type="region of interest" description="Disordered" evidence="1">
    <location>
        <begin position="1"/>
        <end position="35"/>
    </location>
</feature>
<dbReference type="HOGENOM" id="CLU_110186_0_0_11"/>
<organism evidence="2 3">
    <name type="scientific">Sanguibacter keddieii (strain ATCC 51767 / DSM 10542 / NCFB 3025 / ST-74)</name>
    <dbReference type="NCBI Taxonomy" id="446469"/>
    <lineage>
        <taxon>Bacteria</taxon>
        <taxon>Bacillati</taxon>
        <taxon>Actinomycetota</taxon>
        <taxon>Actinomycetes</taxon>
        <taxon>Micrococcales</taxon>
        <taxon>Sanguibacteraceae</taxon>
        <taxon>Sanguibacter</taxon>
    </lineage>
</organism>
<dbReference type="InterPro" id="IPR016795">
    <property type="entry name" value="UCP021697"/>
</dbReference>
<protein>
    <submittedName>
        <fullName evidence="2">Uncharacterized conserved protein</fullName>
    </submittedName>
</protein>
<dbReference type="RefSeq" id="WP_012866542.1">
    <property type="nucleotide sequence ID" value="NC_013521.1"/>
</dbReference>
<name>D1BFW2_SANKS</name>
<dbReference type="KEGG" id="ske:Sked_15380"/>
<proteinExistence type="predicted"/>
<keyword evidence="3" id="KW-1185">Reference proteome</keyword>
<dbReference type="PANTHER" id="PTHR36115:SF6">
    <property type="entry name" value="PROLINE-RICH ANTIGEN HOMOLOG"/>
    <property type="match status" value="1"/>
</dbReference>
<sequence>MASRDDIGSWLEGTPQGDGSGGRGDRLGLPRSGPGSLAPTGRRVLALLIDWLVASLVSLALFDYHPMATLAVFAVENISLVSTLGYTIGHRALGIVVRPEVSGIPTIGFLRGTIRSLLLCLVIPAAVWDADGRGLHDKAARTVIVRR</sequence>
<evidence type="ECO:0000256" key="1">
    <source>
        <dbReference type="SAM" id="MobiDB-lite"/>
    </source>
</evidence>
<evidence type="ECO:0000313" key="2">
    <source>
        <dbReference type="EMBL" id="ACZ21473.1"/>
    </source>
</evidence>
<dbReference type="PIRSF" id="PIRSF021697">
    <property type="entry name" value="UCP021697"/>
    <property type="match status" value="1"/>
</dbReference>
<dbReference type="InterPro" id="IPR051791">
    <property type="entry name" value="Pra-immunoreactive"/>
</dbReference>
<reference evidence="2 3" key="1">
    <citation type="journal article" date="2009" name="Stand. Genomic Sci.">
        <title>Complete genome sequence of Sanguibacter keddieii type strain (ST-74).</title>
        <authorList>
            <person name="Ivanova N."/>
            <person name="Sikorski J."/>
            <person name="Sims D."/>
            <person name="Brettin T."/>
            <person name="Detter J.C."/>
            <person name="Han C."/>
            <person name="Lapidus A."/>
            <person name="Copeland A."/>
            <person name="Glavina Del Rio T."/>
            <person name="Nolan M."/>
            <person name="Chen F."/>
            <person name="Lucas S."/>
            <person name="Tice H."/>
            <person name="Cheng J.F."/>
            <person name="Bruce D."/>
            <person name="Goodwin L."/>
            <person name="Pitluck S."/>
            <person name="Pati A."/>
            <person name="Mavromatis K."/>
            <person name="Chen A."/>
            <person name="Palaniappan K."/>
            <person name="D'haeseleer P."/>
            <person name="Chain P."/>
            <person name="Bristow J."/>
            <person name="Eisen J.A."/>
            <person name="Markowitz V."/>
            <person name="Hugenholtz P."/>
            <person name="Goker M."/>
            <person name="Pukall R."/>
            <person name="Klenk H.P."/>
            <person name="Kyrpides N.C."/>
        </authorList>
    </citation>
    <scope>NUCLEOTIDE SEQUENCE [LARGE SCALE GENOMIC DNA]</scope>
    <source>
        <strain evidence="3">ATCC 51767 / DSM 10542 / NCFB 3025 / ST-74</strain>
    </source>
</reference>